<dbReference type="SUPFAM" id="SSF56112">
    <property type="entry name" value="Protein kinase-like (PK-like)"/>
    <property type="match status" value="1"/>
</dbReference>
<dbReference type="GO" id="GO:0005524">
    <property type="term" value="F:ATP binding"/>
    <property type="evidence" value="ECO:0007669"/>
    <property type="project" value="UniProtKB-UniRule"/>
</dbReference>
<dbReference type="PROSITE" id="PS00108">
    <property type="entry name" value="PROTEIN_KINASE_ST"/>
    <property type="match status" value="1"/>
</dbReference>
<evidence type="ECO:0000259" key="5">
    <source>
        <dbReference type="PROSITE" id="PS50106"/>
    </source>
</evidence>
<organism evidence="6">
    <name type="scientific">Skeletonema marinoi</name>
    <dbReference type="NCBI Taxonomy" id="267567"/>
    <lineage>
        <taxon>Eukaryota</taxon>
        <taxon>Sar</taxon>
        <taxon>Stramenopiles</taxon>
        <taxon>Ochrophyta</taxon>
        <taxon>Bacillariophyta</taxon>
        <taxon>Coscinodiscophyceae</taxon>
        <taxon>Thalassiosirophycidae</taxon>
        <taxon>Thalassiosirales</taxon>
        <taxon>Skeletonemataceae</taxon>
        <taxon>Skeletonema</taxon>
        <taxon>Skeletonema marinoi-dohrnii complex</taxon>
    </lineage>
</organism>
<dbReference type="InterPro" id="IPR017441">
    <property type="entry name" value="Protein_kinase_ATP_BS"/>
</dbReference>
<reference evidence="6" key="1">
    <citation type="submission" date="2021-01" db="EMBL/GenBank/DDBJ databases">
        <authorList>
            <person name="Corre E."/>
            <person name="Pelletier E."/>
            <person name="Niang G."/>
            <person name="Scheremetjew M."/>
            <person name="Finn R."/>
            <person name="Kale V."/>
            <person name="Holt S."/>
            <person name="Cochrane G."/>
            <person name="Meng A."/>
            <person name="Brown T."/>
            <person name="Cohen L."/>
        </authorList>
    </citation>
    <scope>NUCLEOTIDE SEQUENCE</scope>
    <source>
        <strain evidence="6">SM1012Den-03</strain>
    </source>
</reference>
<evidence type="ECO:0000256" key="3">
    <source>
        <dbReference type="PROSITE-ProRule" id="PRU10141"/>
    </source>
</evidence>
<dbReference type="PANTHER" id="PTHR24347">
    <property type="entry name" value="SERINE/THREONINE-PROTEIN KINASE"/>
    <property type="match status" value="1"/>
</dbReference>
<accession>A0A7S2PH96</accession>
<gene>
    <name evidence="6" type="ORF">SMAR0320_LOCUS9329</name>
</gene>
<evidence type="ECO:0000313" key="6">
    <source>
        <dbReference type="EMBL" id="CAD9597999.1"/>
    </source>
</evidence>
<keyword evidence="2 3" id="KW-0067">ATP-binding</keyword>
<dbReference type="SMART" id="SM00220">
    <property type="entry name" value="S_TKc"/>
    <property type="match status" value="1"/>
</dbReference>
<sequence length="548" mass="61194">MANQSSSYPTIVEIEVKQFGDAQHGLKVKRGEDRAITIYHIDPESQAASSELVEGSEILSINGHLAKNSVTRCEEMLDFFTSKLGKVNIIVSVGYRPRGTTFVMAKNTTTKGIFDGVDSCIDGLKLQEERGGRVRIVGVGSGFFSSLKLNKGDDIWTIDGKEVYCIDDARMALKGATGKHISILTYNSFRKVKSAVMNITTARSLTSGKAENITDLYNVHETLGEGAFAVVKKATHKVSGEPYAVKIINRSSLNKDLEAALKEEISILSELNHGHIMKLETVICSISQFYLVTEYLEGGELFDRIVEKSAYTESEAHDCCKIVFEALRYAHSKGVVHRDLKPENLLLQYKDSDSEIKIADFGFAKKTTCDHSLKTVCGTPGYVAPEILRLEKYGTKSDMWSLGVITYILIGGYPPFYADNDKELIRMTKRGNFKFHEEHWGEISQGVKDMISSMLVKDPAKRASASDVLAHPWMNQDKKKLRRISLVRSQERLKAHIARQRLKKAFHGVFFLKQLQAAKLSTGEERQISICQQNTVFAGKKKRCSINL</sequence>
<evidence type="ECO:0008006" key="7">
    <source>
        <dbReference type="Google" id="ProtNLM"/>
    </source>
</evidence>
<evidence type="ECO:0000256" key="1">
    <source>
        <dbReference type="ARBA" id="ARBA00022741"/>
    </source>
</evidence>
<evidence type="ECO:0000259" key="4">
    <source>
        <dbReference type="PROSITE" id="PS50011"/>
    </source>
</evidence>
<dbReference type="PROSITE" id="PS50106">
    <property type="entry name" value="PDZ"/>
    <property type="match status" value="1"/>
</dbReference>
<keyword evidence="1 3" id="KW-0547">Nucleotide-binding</keyword>
<dbReference type="InterPro" id="IPR011009">
    <property type="entry name" value="Kinase-like_dom_sf"/>
</dbReference>
<dbReference type="InterPro" id="IPR001478">
    <property type="entry name" value="PDZ"/>
</dbReference>
<proteinExistence type="predicted"/>
<dbReference type="PROSITE" id="PS50011">
    <property type="entry name" value="PROTEIN_KINASE_DOM"/>
    <property type="match status" value="1"/>
</dbReference>
<dbReference type="Pfam" id="PF00069">
    <property type="entry name" value="Pkinase"/>
    <property type="match status" value="1"/>
</dbReference>
<dbReference type="Gene3D" id="2.30.42.10">
    <property type="match status" value="1"/>
</dbReference>
<dbReference type="AlphaFoldDB" id="A0A7S2PH96"/>
<feature type="binding site" evidence="3">
    <location>
        <position position="246"/>
    </location>
    <ligand>
        <name>ATP</name>
        <dbReference type="ChEBI" id="CHEBI:30616"/>
    </ligand>
</feature>
<dbReference type="SUPFAM" id="SSF50156">
    <property type="entry name" value="PDZ domain-like"/>
    <property type="match status" value="1"/>
</dbReference>
<dbReference type="InterPro" id="IPR008271">
    <property type="entry name" value="Ser/Thr_kinase_AS"/>
</dbReference>
<dbReference type="FunFam" id="3.30.200.20:FF:000042">
    <property type="entry name" value="Aurora kinase A"/>
    <property type="match status" value="1"/>
</dbReference>
<evidence type="ECO:0000256" key="2">
    <source>
        <dbReference type="ARBA" id="ARBA00022840"/>
    </source>
</evidence>
<feature type="domain" description="Protein kinase" evidence="4">
    <location>
        <begin position="217"/>
        <end position="474"/>
    </location>
</feature>
<feature type="domain" description="PDZ" evidence="5">
    <location>
        <begin position="11"/>
        <end position="63"/>
    </location>
</feature>
<dbReference type="PROSITE" id="PS00107">
    <property type="entry name" value="PROTEIN_KINASE_ATP"/>
    <property type="match status" value="1"/>
</dbReference>
<dbReference type="Gene3D" id="1.10.510.10">
    <property type="entry name" value="Transferase(Phosphotransferase) domain 1"/>
    <property type="match status" value="1"/>
</dbReference>
<dbReference type="FunFam" id="1.10.510.10:FF:000571">
    <property type="entry name" value="Maternal embryonic leucine zipper kinase"/>
    <property type="match status" value="1"/>
</dbReference>
<protein>
    <recommendedName>
        <fullName evidence="7">Protein kinase domain-containing protein</fullName>
    </recommendedName>
</protein>
<dbReference type="CDD" id="cd05117">
    <property type="entry name" value="STKc_CAMK"/>
    <property type="match status" value="1"/>
</dbReference>
<name>A0A7S2PH96_9STRA</name>
<dbReference type="GO" id="GO:0004672">
    <property type="term" value="F:protein kinase activity"/>
    <property type="evidence" value="ECO:0007669"/>
    <property type="project" value="InterPro"/>
</dbReference>
<dbReference type="InterPro" id="IPR036034">
    <property type="entry name" value="PDZ_sf"/>
</dbReference>
<dbReference type="EMBL" id="HBGZ01013049">
    <property type="protein sequence ID" value="CAD9597999.1"/>
    <property type="molecule type" value="Transcribed_RNA"/>
</dbReference>
<dbReference type="InterPro" id="IPR000719">
    <property type="entry name" value="Prot_kinase_dom"/>
</dbReference>